<dbReference type="InterPro" id="IPR010619">
    <property type="entry name" value="ThrE-like_N"/>
</dbReference>
<comment type="subcellular location">
    <subcellularLocation>
        <location evidence="1">Cell membrane</location>
        <topology evidence="1">Multi-pass membrane protein</topology>
    </subcellularLocation>
</comment>
<evidence type="ECO:0000256" key="3">
    <source>
        <dbReference type="ARBA" id="ARBA00022692"/>
    </source>
</evidence>
<name>A0ABT5QM99_9GAMM</name>
<evidence type="ECO:0000256" key="5">
    <source>
        <dbReference type="ARBA" id="ARBA00023136"/>
    </source>
</evidence>
<dbReference type="RefSeq" id="WP_274142226.1">
    <property type="nucleotide sequence ID" value="NZ_JAJUBB010000006.1"/>
</dbReference>
<reference evidence="9" key="1">
    <citation type="submission" date="2021-12" db="EMBL/GenBank/DDBJ databases">
        <title>Enterovibrio ZSDZ35 sp. nov. and Enterovibrio ZSDZ42 sp. nov., isolated from coastal seawater in Qingdao.</title>
        <authorList>
            <person name="Zhang P."/>
        </authorList>
    </citation>
    <scope>NUCLEOTIDE SEQUENCE</scope>
    <source>
        <strain evidence="9">ZSDZ35</strain>
    </source>
</reference>
<evidence type="ECO:0000256" key="7">
    <source>
        <dbReference type="SAM" id="Phobius"/>
    </source>
</evidence>
<dbReference type="PANTHER" id="PTHR34390:SF2">
    <property type="entry name" value="SUCCINATE TRANSPORTER SUBUNIT YJJP-RELATED"/>
    <property type="match status" value="1"/>
</dbReference>
<evidence type="ECO:0000256" key="1">
    <source>
        <dbReference type="ARBA" id="ARBA00004651"/>
    </source>
</evidence>
<accession>A0ABT5QM99</accession>
<evidence type="ECO:0000313" key="10">
    <source>
        <dbReference type="Proteomes" id="UP001149821"/>
    </source>
</evidence>
<protein>
    <submittedName>
        <fullName evidence="9">Threonine/serine exporter family protein</fullName>
    </submittedName>
</protein>
<organism evidence="9 10">
    <name type="scientific">Enterovibrio qingdaonensis</name>
    <dbReference type="NCBI Taxonomy" id="2899818"/>
    <lineage>
        <taxon>Bacteria</taxon>
        <taxon>Pseudomonadati</taxon>
        <taxon>Pseudomonadota</taxon>
        <taxon>Gammaproteobacteria</taxon>
        <taxon>Vibrionales</taxon>
        <taxon>Vibrionaceae</taxon>
        <taxon>Enterovibrio</taxon>
    </lineage>
</organism>
<sequence length="255" mass="27748">MSEPIQRDISRLVSHTGQMLLQHGAESKLVSDMCCRLGEALGLDSVELSLSASSMVITTITHQHCITTARRCPDRGINMRVITEIQRIVIMAEKGLLDKDAVKKRLGKLSPERYNRWLVAIMVALSCASFSRLSGGDAAVFMVAFVASFVGMLVRQEIAHRHFNPLLNFGITAFVTTLVSSLGAMHQVGNQPYLAMASSVLMLVPGFPLINAVSDMVKGYINMGIARWVMASLLTLATSLGIIGAMNLTGIWGWL</sequence>
<comment type="caution">
    <text evidence="9">The sequence shown here is derived from an EMBL/GenBank/DDBJ whole genome shotgun (WGS) entry which is preliminary data.</text>
</comment>
<dbReference type="PANTHER" id="PTHR34390">
    <property type="entry name" value="UPF0442 PROTEIN YJJB-RELATED"/>
    <property type="match status" value="1"/>
</dbReference>
<gene>
    <name evidence="9" type="ORF">LRP49_10485</name>
</gene>
<evidence type="ECO:0000256" key="6">
    <source>
        <dbReference type="ARBA" id="ARBA00034125"/>
    </source>
</evidence>
<keyword evidence="2" id="KW-1003">Cell membrane</keyword>
<evidence type="ECO:0000313" key="9">
    <source>
        <dbReference type="EMBL" id="MDD1781620.1"/>
    </source>
</evidence>
<dbReference type="InterPro" id="IPR050539">
    <property type="entry name" value="ThrE_Dicarb/AminoAcid_Exp"/>
</dbReference>
<evidence type="ECO:0000259" key="8">
    <source>
        <dbReference type="Pfam" id="PF06738"/>
    </source>
</evidence>
<feature type="transmembrane region" description="Helical" evidence="7">
    <location>
        <begin position="166"/>
        <end position="187"/>
    </location>
</feature>
<keyword evidence="5 7" id="KW-0472">Membrane</keyword>
<proteinExistence type="inferred from homology"/>
<feature type="transmembrane region" description="Helical" evidence="7">
    <location>
        <begin position="138"/>
        <end position="154"/>
    </location>
</feature>
<dbReference type="EMBL" id="JAJUBB010000006">
    <property type="protein sequence ID" value="MDD1781620.1"/>
    <property type="molecule type" value="Genomic_DNA"/>
</dbReference>
<keyword evidence="10" id="KW-1185">Reference proteome</keyword>
<feature type="domain" description="Threonine/serine exporter-like N-terminal" evidence="8">
    <location>
        <begin position="12"/>
        <end position="248"/>
    </location>
</feature>
<dbReference type="Proteomes" id="UP001149821">
    <property type="component" value="Unassembled WGS sequence"/>
</dbReference>
<evidence type="ECO:0000256" key="2">
    <source>
        <dbReference type="ARBA" id="ARBA00022475"/>
    </source>
</evidence>
<feature type="transmembrane region" description="Helical" evidence="7">
    <location>
        <begin position="193"/>
        <end position="213"/>
    </location>
</feature>
<comment type="similarity">
    <text evidence="6">Belongs to the ThrE exporter (TC 2.A.79) family.</text>
</comment>
<feature type="transmembrane region" description="Helical" evidence="7">
    <location>
        <begin position="114"/>
        <end position="132"/>
    </location>
</feature>
<keyword evidence="4 7" id="KW-1133">Transmembrane helix</keyword>
<keyword evidence="3 7" id="KW-0812">Transmembrane</keyword>
<feature type="transmembrane region" description="Helical" evidence="7">
    <location>
        <begin position="225"/>
        <end position="254"/>
    </location>
</feature>
<evidence type="ECO:0000256" key="4">
    <source>
        <dbReference type="ARBA" id="ARBA00022989"/>
    </source>
</evidence>
<dbReference type="Pfam" id="PF06738">
    <property type="entry name" value="ThrE"/>
    <property type="match status" value="1"/>
</dbReference>